<name>A0ABD3UKZ3_9LAMI</name>
<evidence type="ECO:0000313" key="4">
    <source>
        <dbReference type="EMBL" id="KAL3850187.1"/>
    </source>
</evidence>
<dbReference type="EMBL" id="JBJXBP010000001">
    <property type="protein sequence ID" value="KAL3850187.1"/>
    <property type="molecule type" value="Genomic_DNA"/>
</dbReference>
<protein>
    <recommendedName>
        <fullName evidence="3">Phytocyanin domain-containing protein</fullName>
    </recommendedName>
</protein>
<dbReference type="Pfam" id="PF02298">
    <property type="entry name" value="Cu_bind_like"/>
    <property type="match status" value="1"/>
</dbReference>
<feature type="domain" description="Phytocyanin" evidence="3">
    <location>
        <begin position="45"/>
        <end position="165"/>
    </location>
</feature>
<dbReference type="InterPro" id="IPR008972">
    <property type="entry name" value="Cupredoxin"/>
</dbReference>
<dbReference type="InterPro" id="IPR039391">
    <property type="entry name" value="Phytocyanin-like"/>
</dbReference>
<reference evidence="4 5" key="1">
    <citation type="submission" date="2024-12" db="EMBL/GenBank/DDBJ databases">
        <title>The unique morphological basis and parallel evolutionary history of personate flowers in Penstemon.</title>
        <authorList>
            <person name="Depatie T.H."/>
            <person name="Wessinger C.A."/>
        </authorList>
    </citation>
    <scope>NUCLEOTIDE SEQUENCE [LARGE SCALE GENOMIC DNA]</scope>
    <source>
        <strain evidence="4">WTNN_2</strain>
        <tissue evidence="4">Leaf</tissue>
    </source>
</reference>
<keyword evidence="5" id="KW-1185">Reference proteome</keyword>
<proteinExistence type="predicted"/>
<dbReference type="InterPro" id="IPR003245">
    <property type="entry name" value="Phytocyanin_dom"/>
</dbReference>
<comment type="caution">
    <text evidence="4">The sequence shown here is derived from an EMBL/GenBank/DDBJ whole genome shotgun (WGS) entry which is preliminary data.</text>
</comment>
<dbReference type="PANTHER" id="PTHR33021">
    <property type="entry name" value="BLUE COPPER PROTEIN"/>
    <property type="match status" value="1"/>
</dbReference>
<evidence type="ECO:0000313" key="5">
    <source>
        <dbReference type="Proteomes" id="UP001634393"/>
    </source>
</evidence>
<evidence type="ECO:0000259" key="3">
    <source>
        <dbReference type="PROSITE" id="PS51485"/>
    </source>
</evidence>
<dbReference type="Gene3D" id="2.60.40.420">
    <property type="entry name" value="Cupredoxins - blue copper proteins"/>
    <property type="match status" value="1"/>
</dbReference>
<dbReference type="SUPFAM" id="SSF49503">
    <property type="entry name" value="Cupredoxins"/>
    <property type="match status" value="1"/>
</dbReference>
<gene>
    <name evidence="4" type="ORF">ACJIZ3_012069</name>
</gene>
<feature type="compositionally biased region" description="Polar residues" evidence="1">
    <location>
        <begin position="174"/>
        <end position="188"/>
    </location>
</feature>
<dbReference type="Proteomes" id="UP001634393">
    <property type="component" value="Unassembled WGS sequence"/>
</dbReference>
<dbReference type="PROSITE" id="PS51485">
    <property type="entry name" value="PHYTOCYANIN"/>
    <property type="match status" value="1"/>
</dbReference>
<keyword evidence="2" id="KW-0812">Transmembrane</keyword>
<evidence type="ECO:0000256" key="1">
    <source>
        <dbReference type="SAM" id="MobiDB-lite"/>
    </source>
</evidence>
<keyword evidence="2" id="KW-0472">Membrane</keyword>
<organism evidence="4 5">
    <name type="scientific">Penstemon smallii</name>
    <dbReference type="NCBI Taxonomy" id="265156"/>
    <lineage>
        <taxon>Eukaryota</taxon>
        <taxon>Viridiplantae</taxon>
        <taxon>Streptophyta</taxon>
        <taxon>Embryophyta</taxon>
        <taxon>Tracheophyta</taxon>
        <taxon>Spermatophyta</taxon>
        <taxon>Magnoliopsida</taxon>
        <taxon>eudicotyledons</taxon>
        <taxon>Gunneridae</taxon>
        <taxon>Pentapetalae</taxon>
        <taxon>asterids</taxon>
        <taxon>lamiids</taxon>
        <taxon>Lamiales</taxon>
        <taxon>Plantaginaceae</taxon>
        <taxon>Cheloneae</taxon>
        <taxon>Penstemon</taxon>
    </lineage>
</organism>
<feature type="transmembrane region" description="Helical" evidence="2">
    <location>
        <begin position="14"/>
        <end position="35"/>
    </location>
</feature>
<dbReference type="FunFam" id="2.60.40.420:FF:000048">
    <property type="entry name" value="Early nodulin-like protein 18"/>
    <property type="match status" value="1"/>
</dbReference>
<sequence length="246" mass="27388">MDSYNYNNRLSRSLFFFFFSNISLSLLLLLLLLLLEQDSVVEGYKNYTVGESFGWYDTLENPKLDYQKWASTKNFTLGDFLIFNTDNNHSVIQTYNFTTYKLCDYEDALDNDTIEWSSANPSSTTPTPISVSVPLLKVGTTYFFSSDYDGEQCTNGQHFNINVTYGQGLPPSLRSPSDNSPAPISPQSGDDDSVPDTLVPSNFDNPKDISDDGSEASNSVSLNGIWKSSGVRLCGTLVLVGHFLVY</sequence>
<evidence type="ECO:0000256" key="2">
    <source>
        <dbReference type="SAM" id="Phobius"/>
    </source>
</evidence>
<feature type="region of interest" description="Disordered" evidence="1">
    <location>
        <begin position="170"/>
        <end position="216"/>
    </location>
</feature>
<dbReference type="PANTHER" id="PTHR33021:SF6">
    <property type="entry name" value="EARLY NODULIN-LIKE PROTEIN 18"/>
    <property type="match status" value="1"/>
</dbReference>
<dbReference type="AlphaFoldDB" id="A0ABD3UKZ3"/>
<accession>A0ABD3UKZ3</accession>
<keyword evidence="2" id="KW-1133">Transmembrane helix</keyword>